<keyword evidence="5" id="KW-0175">Coiled coil</keyword>
<dbReference type="GO" id="GO:0015074">
    <property type="term" value="P:DNA integration"/>
    <property type="evidence" value="ECO:0007669"/>
    <property type="project" value="InterPro"/>
</dbReference>
<keyword evidence="1" id="KW-0645">Protease</keyword>
<evidence type="ECO:0000256" key="4">
    <source>
        <dbReference type="ARBA" id="ARBA00022801"/>
    </source>
</evidence>
<dbReference type="Pfam" id="PF07727">
    <property type="entry name" value="RVT_2"/>
    <property type="match status" value="1"/>
</dbReference>
<keyword evidence="2" id="KW-0479">Metal-binding</keyword>
<organism evidence="7">
    <name type="scientific">Tanacetum cinerariifolium</name>
    <name type="common">Dalmatian daisy</name>
    <name type="synonym">Chrysanthemum cinerariifolium</name>
    <dbReference type="NCBI Taxonomy" id="118510"/>
    <lineage>
        <taxon>Eukaryota</taxon>
        <taxon>Viridiplantae</taxon>
        <taxon>Streptophyta</taxon>
        <taxon>Embryophyta</taxon>
        <taxon>Tracheophyta</taxon>
        <taxon>Spermatophyta</taxon>
        <taxon>Magnoliopsida</taxon>
        <taxon>eudicotyledons</taxon>
        <taxon>Gunneridae</taxon>
        <taxon>Pentapetalae</taxon>
        <taxon>asterids</taxon>
        <taxon>campanulids</taxon>
        <taxon>Asterales</taxon>
        <taxon>Asteraceae</taxon>
        <taxon>Asteroideae</taxon>
        <taxon>Anthemideae</taxon>
        <taxon>Anthemidinae</taxon>
        <taxon>Tanacetum</taxon>
    </lineage>
</organism>
<dbReference type="GO" id="GO:0046872">
    <property type="term" value="F:metal ion binding"/>
    <property type="evidence" value="ECO:0007669"/>
    <property type="project" value="UniProtKB-KW"/>
</dbReference>
<reference evidence="7" key="1">
    <citation type="journal article" date="2019" name="Sci. Rep.">
        <title>Draft genome of Tanacetum cinerariifolium, the natural source of mosquito coil.</title>
        <authorList>
            <person name="Yamashiro T."/>
            <person name="Shiraishi A."/>
            <person name="Satake H."/>
            <person name="Nakayama K."/>
        </authorList>
    </citation>
    <scope>NUCLEOTIDE SEQUENCE</scope>
</reference>
<dbReference type="InterPro" id="IPR013103">
    <property type="entry name" value="RVT_2"/>
</dbReference>
<dbReference type="InterPro" id="IPR001584">
    <property type="entry name" value="Integrase_cat-core"/>
</dbReference>
<sequence length="1586" mass="182086">MEAGTTTTPLTAKLPILNPREYDLWFMRIEQYFLMTDYSLWEVIKNGNKVLKRTVGTVEHIHQPTPADEKLDRKNEMEARGTLLMALPNKDQLKFHSYQDGKLLMEAIEKRIIKYKPKSTNVAFISSNSTNSTSNTNEANNTAYGFSIAHTQGKTVNSTFVDNLSDVVICAFLASQPNSPQLAREDLEQIDHNDLEEMDLHLEMAILTIRAKRFIKKTCMNLNINGQKIGFDRSKVECFNCLKNKHFAREYRAPKNQENRGREYDRKTVPVENSTENALIAQDGIEGYNWSYQAEEEHPENYALMALTSSGSSSSSDSEVDSCSRTCIKAYATLKEQYDSLSSDYKKSQFNLVSYKAGYKAASPPVENFVNSFEMLENQENVKSRSDKGYHAVPPPYTGNNIPSKPDLMFIDEQVKSESVDVVSNVASSDVKTVESKHNNPQQKEYKEKEVINNGCSRHMTGNKCYLTDYEDYDGGFVSFGDGKGRIFGKGKIKTGTLDFDDVYFYKELKYNMFSVSQMCDKKNNVLFTDTECLVLSSYFKLLDESQVLLRVPRNDNIYSVDLKSVVPTGGLTRLFAKAIIDESNLWHMRLGHNYYKTMNKLKGKQHKASYKAKLMNSISKPLHMLHMDLFGLTNVKSLMKKSYCLVVTDDYSRFSWVFFLATKDETSGILKTFITRIENQLDCKVKVIRCDNGTELKFSVMNQFCDIKGIKREFSIARTPQQNGVAERKNRTLIEAARTMALVIKPHNKTHYELIRGRPPLIDFMKSFGYPVTILNTRDHLGKFDGKPDEGFFFRVVCGNRPDWLFDIDSLTISMKYVPVVIGKQNNGIEGSKVTLLQTLVDLPKDKWAICTKWVFRNKNDETGIVVKNKARLVAQEHTQEEGIDYDEVFVPVARIEAIRLFLAYASFKDFVVYQMDLKSDFLYGKIEDEVYVYQPFGFEDPNFLDKVYKVEKALYGLHQAPRVCQDKYVADILKKFDFSTVKTASTPMEPNKALIKDAKAEDVDVHLYRSMIGSLMYLTASRPDITFAVCACLWYLRDSPFDLEAYSDNDYAQASLDRKSTTGGCQFLGKRLISLQCKKKIIVANSTTEAEYVVAAKKPTESDGFEQIVNFLNANLIKYALTVIVNEASIRRDLRLDDAEGTACLSNAVIFEELTRMRESTNPEGNTGRKLRVLSLEQTKTNQASDIEKLKKRVKKLEGKKKKRTHGLKRLYKVELSARVESFEDEEDQGRINDQDLFRVHDLDGDEVFVDVTTGENVEQDAIVAENVEGITAATTLRISKDDTKDKGKGIMVEPEKPLKKKDQITLDKEVARKLEAEMKAEMDKEERIAREKNEANRAYFPAKRAKEIRNKPPTKAQQKSLMCTYMKSMEGFKQKDIKEKSFDEIKKIFDKVYKRVNTFVDMNTKNVEESLKKTQAEVTEGRLKRAREELKQESAKKQKLNEQVQAKVADDDVVELKREDLEVLRSNVKERFKKTKPVDDMDNLLFQTLKTMFEHHVEDIIWKYQQGAIKVYNWKLFDSCGVYCVTTNNMVYYLIVEKMYPFTNNVLHHLWKDVRLQVDNEVEMAYDLLRLIERQINKGCKPE</sequence>
<dbReference type="InterPro" id="IPR043502">
    <property type="entry name" value="DNA/RNA_pol_sf"/>
</dbReference>
<proteinExistence type="predicted"/>
<keyword evidence="3" id="KW-0064">Aspartyl protease</keyword>
<feature type="coiled-coil region" evidence="5">
    <location>
        <begin position="1175"/>
        <end position="1202"/>
    </location>
</feature>
<evidence type="ECO:0000313" key="7">
    <source>
        <dbReference type="EMBL" id="GEU49516.1"/>
    </source>
</evidence>
<evidence type="ECO:0000259" key="6">
    <source>
        <dbReference type="PROSITE" id="PS50994"/>
    </source>
</evidence>
<name>A0A6L2KJI6_TANCI</name>
<dbReference type="PANTHER" id="PTHR42648:SF32">
    <property type="entry name" value="RIBONUCLEASE H-LIKE DOMAIN, GAG-PRE-INTEGRASE DOMAIN PROTEIN-RELATED"/>
    <property type="match status" value="1"/>
</dbReference>
<dbReference type="Gene3D" id="3.30.420.10">
    <property type="entry name" value="Ribonuclease H-like superfamily/Ribonuclease H"/>
    <property type="match status" value="1"/>
</dbReference>
<dbReference type="Pfam" id="PF00665">
    <property type="entry name" value="rve"/>
    <property type="match status" value="1"/>
</dbReference>
<feature type="domain" description="Integrase catalytic" evidence="6">
    <location>
        <begin position="618"/>
        <end position="797"/>
    </location>
</feature>
<dbReference type="PROSITE" id="PS50994">
    <property type="entry name" value="INTEGRASE"/>
    <property type="match status" value="1"/>
</dbReference>
<dbReference type="SUPFAM" id="SSF53098">
    <property type="entry name" value="Ribonuclease H-like"/>
    <property type="match status" value="1"/>
</dbReference>
<dbReference type="InterPro" id="IPR012337">
    <property type="entry name" value="RNaseH-like_sf"/>
</dbReference>
<dbReference type="GO" id="GO:0003676">
    <property type="term" value="F:nucleic acid binding"/>
    <property type="evidence" value="ECO:0007669"/>
    <property type="project" value="InterPro"/>
</dbReference>
<dbReference type="Pfam" id="PF22936">
    <property type="entry name" value="Pol_BBD"/>
    <property type="match status" value="1"/>
</dbReference>
<gene>
    <name evidence="7" type="ORF">Tci_021494</name>
</gene>
<evidence type="ECO:0000256" key="2">
    <source>
        <dbReference type="ARBA" id="ARBA00022723"/>
    </source>
</evidence>
<dbReference type="SUPFAM" id="SSF56672">
    <property type="entry name" value="DNA/RNA polymerases"/>
    <property type="match status" value="1"/>
</dbReference>
<dbReference type="InterPro" id="IPR036397">
    <property type="entry name" value="RNaseH_sf"/>
</dbReference>
<comment type="caution">
    <text evidence="7">The sequence shown here is derived from an EMBL/GenBank/DDBJ whole genome shotgun (WGS) entry which is preliminary data.</text>
</comment>
<dbReference type="PANTHER" id="PTHR42648">
    <property type="entry name" value="TRANSPOSASE, PUTATIVE-RELATED"/>
    <property type="match status" value="1"/>
</dbReference>
<keyword evidence="4" id="KW-0378">Hydrolase</keyword>
<protein>
    <submittedName>
        <fullName evidence="7">Putative ribonuclease H-like domain-containing protein</fullName>
    </submittedName>
</protein>
<accession>A0A6L2KJI6</accession>
<dbReference type="GO" id="GO:0004190">
    <property type="term" value="F:aspartic-type endopeptidase activity"/>
    <property type="evidence" value="ECO:0007669"/>
    <property type="project" value="UniProtKB-KW"/>
</dbReference>
<feature type="coiled-coil region" evidence="5">
    <location>
        <begin position="1416"/>
        <end position="1453"/>
    </location>
</feature>
<evidence type="ECO:0000256" key="1">
    <source>
        <dbReference type="ARBA" id="ARBA00022670"/>
    </source>
</evidence>
<dbReference type="EMBL" id="BKCJ010002576">
    <property type="protein sequence ID" value="GEU49516.1"/>
    <property type="molecule type" value="Genomic_DNA"/>
</dbReference>
<evidence type="ECO:0000256" key="3">
    <source>
        <dbReference type="ARBA" id="ARBA00022750"/>
    </source>
</evidence>
<dbReference type="GO" id="GO:0006508">
    <property type="term" value="P:proteolysis"/>
    <property type="evidence" value="ECO:0007669"/>
    <property type="project" value="UniProtKB-KW"/>
</dbReference>
<dbReference type="InterPro" id="IPR039537">
    <property type="entry name" value="Retrotran_Ty1/copia-like"/>
</dbReference>
<dbReference type="InterPro" id="IPR054722">
    <property type="entry name" value="PolX-like_BBD"/>
</dbReference>
<evidence type="ECO:0000256" key="5">
    <source>
        <dbReference type="SAM" id="Coils"/>
    </source>
</evidence>